<evidence type="ECO:0000256" key="7">
    <source>
        <dbReference type="ARBA" id="ARBA00023237"/>
    </source>
</evidence>
<proteinExistence type="inferred from homology"/>
<evidence type="ECO:0000313" key="13">
    <source>
        <dbReference type="EMBL" id="HIY87832.1"/>
    </source>
</evidence>
<reference evidence="13" key="1">
    <citation type="journal article" date="2021" name="PeerJ">
        <title>Extensive microbial diversity within the chicken gut microbiome revealed by metagenomics and culture.</title>
        <authorList>
            <person name="Gilroy R."/>
            <person name="Ravi A."/>
            <person name="Getino M."/>
            <person name="Pursley I."/>
            <person name="Horton D.L."/>
            <person name="Alikhan N.F."/>
            <person name="Baker D."/>
            <person name="Gharbi K."/>
            <person name="Hall N."/>
            <person name="Watson M."/>
            <person name="Adriaenssens E.M."/>
            <person name="Foster-Nyarko E."/>
            <person name="Jarju S."/>
            <person name="Secka A."/>
            <person name="Antonio M."/>
            <person name="Oren A."/>
            <person name="Chaudhuri R.R."/>
            <person name="La Ragione R."/>
            <person name="Hildebrand F."/>
            <person name="Pallen M.J."/>
        </authorList>
    </citation>
    <scope>NUCLEOTIDE SEQUENCE</scope>
    <source>
        <strain evidence="13">Gambia2-208</strain>
    </source>
</reference>
<feature type="signal peptide" evidence="10">
    <location>
        <begin position="1"/>
        <end position="24"/>
    </location>
</feature>
<feature type="domain" description="TonB-dependent receptor-like beta-barrel" evidence="11">
    <location>
        <begin position="450"/>
        <end position="1028"/>
    </location>
</feature>
<dbReference type="Gene3D" id="2.40.170.20">
    <property type="entry name" value="TonB-dependent receptor, beta-barrel domain"/>
    <property type="match status" value="1"/>
</dbReference>
<evidence type="ECO:0000313" key="14">
    <source>
        <dbReference type="Proteomes" id="UP000886851"/>
    </source>
</evidence>
<dbReference type="NCBIfam" id="TIGR04056">
    <property type="entry name" value="OMP_RagA_SusC"/>
    <property type="match status" value="1"/>
</dbReference>
<dbReference type="InterPro" id="IPR036942">
    <property type="entry name" value="Beta-barrel_TonB_sf"/>
</dbReference>
<dbReference type="InterPro" id="IPR039426">
    <property type="entry name" value="TonB-dep_rcpt-like"/>
</dbReference>
<gene>
    <name evidence="13" type="ORF">H9824_03880</name>
</gene>
<protein>
    <submittedName>
        <fullName evidence="13">TonB-dependent receptor</fullName>
    </submittedName>
</protein>
<evidence type="ECO:0000256" key="3">
    <source>
        <dbReference type="ARBA" id="ARBA00022452"/>
    </source>
</evidence>
<evidence type="ECO:0000256" key="9">
    <source>
        <dbReference type="RuleBase" id="RU003357"/>
    </source>
</evidence>
<feature type="domain" description="TonB-dependent receptor plug" evidence="12">
    <location>
        <begin position="131"/>
        <end position="235"/>
    </location>
</feature>
<evidence type="ECO:0000256" key="5">
    <source>
        <dbReference type="ARBA" id="ARBA00023077"/>
    </source>
</evidence>
<dbReference type="InterPro" id="IPR008969">
    <property type="entry name" value="CarboxyPept-like_regulatory"/>
</dbReference>
<keyword evidence="6 8" id="KW-0472">Membrane</keyword>
<dbReference type="PROSITE" id="PS52016">
    <property type="entry name" value="TONB_DEPENDENT_REC_3"/>
    <property type="match status" value="1"/>
</dbReference>
<evidence type="ECO:0000256" key="8">
    <source>
        <dbReference type="PROSITE-ProRule" id="PRU01360"/>
    </source>
</evidence>
<dbReference type="InterPro" id="IPR037066">
    <property type="entry name" value="Plug_dom_sf"/>
</dbReference>
<keyword evidence="3 8" id="KW-1134">Transmembrane beta strand</keyword>
<evidence type="ECO:0000259" key="12">
    <source>
        <dbReference type="Pfam" id="PF07715"/>
    </source>
</evidence>
<evidence type="ECO:0000256" key="6">
    <source>
        <dbReference type="ARBA" id="ARBA00023136"/>
    </source>
</evidence>
<dbReference type="Gene3D" id="2.60.40.1120">
    <property type="entry name" value="Carboxypeptidase-like, regulatory domain"/>
    <property type="match status" value="1"/>
</dbReference>
<dbReference type="InterPro" id="IPR012910">
    <property type="entry name" value="Plug_dom"/>
</dbReference>
<name>A0A9D2CJG1_9BACE</name>
<evidence type="ECO:0000256" key="1">
    <source>
        <dbReference type="ARBA" id="ARBA00004571"/>
    </source>
</evidence>
<dbReference type="GO" id="GO:0009279">
    <property type="term" value="C:cell outer membrane"/>
    <property type="evidence" value="ECO:0007669"/>
    <property type="project" value="UniProtKB-SubCell"/>
</dbReference>
<keyword evidence="4 8" id="KW-0812">Transmembrane</keyword>
<dbReference type="Pfam" id="PF13715">
    <property type="entry name" value="CarbopepD_reg_2"/>
    <property type="match status" value="1"/>
</dbReference>
<keyword evidence="10" id="KW-0732">Signal</keyword>
<evidence type="ECO:0000256" key="4">
    <source>
        <dbReference type="ARBA" id="ARBA00022692"/>
    </source>
</evidence>
<dbReference type="InterPro" id="IPR023996">
    <property type="entry name" value="TonB-dep_OMP_SusC/RagA"/>
</dbReference>
<reference evidence="13" key="2">
    <citation type="submission" date="2021-04" db="EMBL/GenBank/DDBJ databases">
        <authorList>
            <person name="Gilroy R."/>
        </authorList>
    </citation>
    <scope>NUCLEOTIDE SEQUENCE</scope>
    <source>
        <strain evidence="13">Gambia2-208</strain>
    </source>
</reference>
<dbReference type="SUPFAM" id="SSF56935">
    <property type="entry name" value="Porins"/>
    <property type="match status" value="1"/>
</dbReference>
<comment type="subcellular location">
    <subcellularLocation>
        <location evidence="1 8">Cell outer membrane</location>
        <topology evidence="1 8">Multi-pass membrane protein</topology>
    </subcellularLocation>
</comment>
<keyword evidence="13" id="KW-0675">Receptor</keyword>
<comment type="caution">
    <text evidence="13">The sequence shown here is derived from an EMBL/GenBank/DDBJ whole genome shotgun (WGS) entry which is preliminary data.</text>
</comment>
<feature type="chain" id="PRO_5038536027" evidence="10">
    <location>
        <begin position="25"/>
        <end position="1081"/>
    </location>
</feature>
<dbReference type="Gene3D" id="2.170.130.10">
    <property type="entry name" value="TonB-dependent receptor, plug domain"/>
    <property type="match status" value="1"/>
</dbReference>
<evidence type="ECO:0000256" key="10">
    <source>
        <dbReference type="SAM" id="SignalP"/>
    </source>
</evidence>
<sequence length="1081" mass="119703">MLKGLKSISALLLCCAISGGTVYATPSERQVSQASQQQDGTCTGVVVDETGMTVIGASVVVKGTNNGAITDLDGKFSIKNAKPGDVIVITYVGYSPIEVTWNGQPLNVTLKEDTEMLEEVVVVGYGTQKKVNLTGAVAMTEGEIFENRPISNIAQGLQGAIPNLNITMGSGDPTASATFNIRGMTSINGGSALILVDGVETNDISLLNPQDIESISVLKDASSAAVYGARAAFGVVLITTKQGKKNQKVTVNYNNNFSWSAPTRLPDGMSSDKWIDAVNQASINTNNSMAFSQDLTDAIHYYHDNPGTPAVFIDETGQYTALGQWAYAGNTDWFEEFYKKNAFMQQHNASIQGGTEKNTYYASIGYKGQDGLFRFGEDHYKRINMSFNFTTQVTDWLELGFRAKYNRNETDQPNTQAYLGSNPYHELYRAFPFIPIYMNDGKTFAAVAGNNFNYNIAGIQAQAGRNTNKYDDIWYTGSFNLTPIKGLSVKGDFTGNRYFSTARSSFKQLYQTQPDGSQIVQGANSSASMRKYDDTYTALNLWAEYKGTIKDDHSYTIMAGYNQEKKTTSNMYGVVQNLYLQDFPILDMASNIQTLTEAATVWAVQGAFFRINYDYKGKYLLEVNGRYDGSSKYASGSQWGFFPSASIGWRLSEEKFFEPARDLFQNVKLRASVGSLGNQVTNGNFDFISTIGSEQLNYIIGGARPNGITAPTLAYLNTTWEKVTTADFGLDINMLNNRLTASFDYYLRYTNDMIVSRTYPNTMGASGGKENLANMRTNGWELSVNWTDRIQDVLGSPLEYNIGIGISDAFSTITKYDNPTGTLNDLYVGKKIGEIWGYTTEGFIQDAAEAALQSERQSYISNTWIPGDIRYADLNGDGVVNNGDASKGPINTLSNHGDLKVIGNNTPRYRFNINLGFNWKGFDVRALFEGVMKRDVWLSSVLFWGYDSTWQNTLNDYIVDNSWSEDNPNAYYPVPLYNSRSRQTQTKYLQNGAYIRLRDLTVGYTLPQSWLQPIGVQALKVFFSAQNLWEATGMYKYVDPDMTASANQNTNNGTTNLGVFTGDMKGYPFCRSFSFGVNLTF</sequence>
<dbReference type="EMBL" id="DXCV01000033">
    <property type="protein sequence ID" value="HIY87832.1"/>
    <property type="molecule type" value="Genomic_DNA"/>
</dbReference>
<dbReference type="NCBIfam" id="TIGR04057">
    <property type="entry name" value="SusC_RagA_signa"/>
    <property type="match status" value="1"/>
</dbReference>
<dbReference type="AlphaFoldDB" id="A0A9D2CJG1"/>
<dbReference type="InterPro" id="IPR023997">
    <property type="entry name" value="TonB-dep_OMP_SusC/RagA_CS"/>
</dbReference>
<dbReference type="SUPFAM" id="SSF49464">
    <property type="entry name" value="Carboxypeptidase regulatory domain-like"/>
    <property type="match status" value="1"/>
</dbReference>
<dbReference type="Pfam" id="PF07715">
    <property type="entry name" value="Plug"/>
    <property type="match status" value="1"/>
</dbReference>
<dbReference type="InterPro" id="IPR000531">
    <property type="entry name" value="Beta-barrel_TonB"/>
</dbReference>
<accession>A0A9D2CJG1</accession>
<keyword evidence="2 8" id="KW-0813">Transport</keyword>
<evidence type="ECO:0000256" key="2">
    <source>
        <dbReference type="ARBA" id="ARBA00022448"/>
    </source>
</evidence>
<dbReference type="Proteomes" id="UP000886851">
    <property type="component" value="Unassembled WGS sequence"/>
</dbReference>
<comment type="similarity">
    <text evidence="8 9">Belongs to the TonB-dependent receptor family.</text>
</comment>
<organism evidence="13 14">
    <name type="scientific">Candidatus Bacteroides pullicola</name>
    <dbReference type="NCBI Taxonomy" id="2838475"/>
    <lineage>
        <taxon>Bacteria</taxon>
        <taxon>Pseudomonadati</taxon>
        <taxon>Bacteroidota</taxon>
        <taxon>Bacteroidia</taxon>
        <taxon>Bacteroidales</taxon>
        <taxon>Bacteroidaceae</taxon>
        <taxon>Bacteroides</taxon>
    </lineage>
</organism>
<keyword evidence="7 8" id="KW-0998">Cell outer membrane</keyword>
<keyword evidence="5 9" id="KW-0798">TonB box</keyword>
<evidence type="ECO:0000259" key="11">
    <source>
        <dbReference type="Pfam" id="PF00593"/>
    </source>
</evidence>
<dbReference type="Pfam" id="PF00593">
    <property type="entry name" value="TonB_dep_Rec_b-barrel"/>
    <property type="match status" value="1"/>
</dbReference>